<comment type="caution">
    <text evidence="2">The sequence shown here is derived from an EMBL/GenBank/DDBJ whole genome shotgun (WGS) entry which is preliminary data.</text>
</comment>
<accession>A0A917QZW3</accession>
<dbReference type="AlphaFoldDB" id="A0A917QZW3"/>
<gene>
    <name evidence="2" type="ORF">GCM10007964_24410</name>
</gene>
<reference evidence="2" key="1">
    <citation type="journal article" date="2014" name="Int. J. Syst. Evol. Microbiol.">
        <title>Complete genome sequence of Corynebacterium casei LMG S-19264T (=DSM 44701T), isolated from a smear-ripened cheese.</title>
        <authorList>
            <consortium name="US DOE Joint Genome Institute (JGI-PGF)"/>
            <person name="Walter F."/>
            <person name="Albersmeier A."/>
            <person name="Kalinowski J."/>
            <person name="Ruckert C."/>
        </authorList>
    </citation>
    <scope>NUCLEOTIDE SEQUENCE</scope>
    <source>
        <strain evidence="2">JCM 13064</strain>
    </source>
</reference>
<feature type="compositionally biased region" description="Polar residues" evidence="1">
    <location>
        <begin position="12"/>
        <end position="22"/>
    </location>
</feature>
<organism evidence="2 3">
    <name type="scientific">Sphaerisporangium melleum</name>
    <dbReference type="NCBI Taxonomy" id="321316"/>
    <lineage>
        <taxon>Bacteria</taxon>
        <taxon>Bacillati</taxon>
        <taxon>Actinomycetota</taxon>
        <taxon>Actinomycetes</taxon>
        <taxon>Streptosporangiales</taxon>
        <taxon>Streptosporangiaceae</taxon>
        <taxon>Sphaerisporangium</taxon>
    </lineage>
</organism>
<evidence type="ECO:0000313" key="2">
    <source>
        <dbReference type="EMBL" id="GGK80853.1"/>
    </source>
</evidence>
<name>A0A917QZW3_9ACTN</name>
<protein>
    <submittedName>
        <fullName evidence="2">Uncharacterized protein</fullName>
    </submittedName>
</protein>
<sequence>MLSPPGAGIAETPSSRRTASECSASSAKARRGRSLESAYAAQKARSRSLNADNGS</sequence>
<keyword evidence="3" id="KW-1185">Reference proteome</keyword>
<reference evidence="2" key="2">
    <citation type="submission" date="2020-09" db="EMBL/GenBank/DDBJ databases">
        <authorList>
            <person name="Sun Q."/>
            <person name="Ohkuma M."/>
        </authorList>
    </citation>
    <scope>NUCLEOTIDE SEQUENCE</scope>
    <source>
        <strain evidence="2">JCM 13064</strain>
    </source>
</reference>
<dbReference type="EMBL" id="BMNT01000011">
    <property type="protein sequence ID" value="GGK80853.1"/>
    <property type="molecule type" value="Genomic_DNA"/>
</dbReference>
<evidence type="ECO:0000256" key="1">
    <source>
        <dbReference type="SAM" id="MobiDB-lite"/>
    </source>
</evidence>
<proteinExistence type="predicted"/>
<feature type="region of interest" description="Disordered" evidence="1">
    <location>
        <begin position="1"/>
        <end position="55"/>
    </location>
</feature>
<dbReference type="Proteomes" id="UP000645217">
    <property type="component" value="Unassembled WGS sequence"/>
</dbReference>
<evidence type="ECO:0000313" key="3">
    <source>
        <dbReference type="Proteomes" id="UP000645217"/>
    </source>
</evidence>